<dbReference type="Pfam" id="PF12833">
    <property type="entry name" value="HTH_18"/>
    <property type="match status" value="1"/>
</dbReference>
<keyword evidence="6" id="KW-1185">Reference proteome</keyword>
<dbReference type="KEGG" id="tmo:TMO_a0199"/>
<proteinExistence type="predicted"/>
<dbReference type="InterPro" id="IPR018062">
    <property type="entry name" value="HTH_AraC-typ_CS"/>
</dbReference>
<evidence type="ECO:0000313" key="5">
    <source>
        <dbReference type="EMBL" id="AFK55602.1"/>
    </source>
</evidence>
<sequence>METVTAAGLEIYLYRSRIRQGECWSSVVAPGLWLGTLAAGRVAVGGAGEADEPAAPADWVPGMAARFWAARGFESRHTARADGTIAGVFLRVLPEAVEDLLGPDGARLAGGAGREAASVPVSMGLVWRMLGTTGTGTARRLHLTAAALHLLGHVVEAGDAGGTGSGRDAVARSRGDVVLSPGDIERLHAARDLLLRDLAAPPPVPDLARAVGLNARKLGRGFQALFGSPVYAFVKNRRLDEARRLIEDEGLGIAEAAWRVGYSPAHFSTAFRKRHGLPPGAACGRR</sequence>
<dbReference type="GO" id="GO:0003700">
    <property type="term" value="F:DNA-binding transcription factor activity"/>
    <property type="evidence" value="ECO:0007669"/>
    <property type="project" value="InterPro"/>
</dbReference>
<evidence type="ECO:0000259" key="4">
    <source>
        <dbReference type="PROSITE" id="PS01124"/>
    </source>
</evidence>
<dbReference type="PANTHER" id="PTHR47893:SF1">
    <property type="entry name" value="REGULATORY PROTEIN PCHR"/>
    <property type="match status" value="1"/>
</dbReference>
<feature type="domain" description="HTH araC/xylS-type" evidence="4">
    <location>
        <begin position="188"/>
        <end position="285"/>
    </location>
</feature>
<dbReference type="Gene3D" id="1.10.10.60">
    <property type="entry name" value="Homeodomain-like"/>
    <property type="match status" value="1"/>
</dbReference>
<evidence type="ECO:0000313" key="6">
    <source>
        <dbReference type="Proteomes" id="UP000005258"/>
    </source>
</evidence>
<dbReference type="Proteomes" id="UP000005258">
    <property type="component" value="Plasmid pTM1"/>
</dbReference>
<dbReference type="RefSeq" id="WP_014747279.1">
    <property type="nucleotide sequence ID" value="NC_017957.2"/>
</dbReference>
<reference evidence="5 6" key="1">
    <citation type="journal article" date="2012" name="J. Am. Chem. Soc.">
        <title>Bacterial biosynthesis and maturation of the didemnin anti-cancer agents.</title>
        <authorList>
            <person name="Xu Y."/>
            <person name="Kersten R.D."/>
            <person name="Nam S.J."/>
            <person name="Lu L."/>
            <person name="Al-Suwailem A.M."/>
            <person name="Zheng H."/>
            <person name="Fenical W."/>
            <person name="Dorrestein P.C."/>
            <person name="Moore B.S."/>
            <person name="Qian P.Y."/>
        </authorList>
    </citation>
    <scope>NUCLEOTIDE SEQUENCE [LARGE SCALE GENOMIC DNA]</scope>
    <source>
        <strain evidence="5 6">KA081020-065</strain>
    </source>
</reference>
<keyword evidence="3" id="KW-0804">Transcription</keyword>
<gene>
    <name evidence="5" type="primary">pchR</name>
    <name evidence="5" type="ordered locus">TMO_a0199</name>
</gene>
<dbReference type="GO" id="GO:0043565">
    <property type="term" value="F:sequence-specific DNA binding"/>
    <property type="evidence" value="ECO:0007669"/>
    <property type="project" value="InterPro"/>
</dbReference>
<dbReference type="InterPro" id="IPR009057">
    <property type="entry name" value="Homeodomain-like_sf"/>
</dbReference>
<protein>
    <submittedName>
        <fullName evidence="5">Regulatory protein Pchr</fullName>
    </submittedName>
</protein>
<evidence type="ECO:0000256" key="2">
    <source>
        <dbReference type="ARBA" id="ARBA00023125"/>
    </source>
</evidence>
<dbReference type="InterPro" id="IPR053142">
    <property type="entry name" value="PchR_regulatory_protein"/>
</dbReference>
<evidence type="ECO:0000256" key="3">
    <source>
        <dbReference type="ARBA" id="ARBA00023163"/>
    </source>
</evidence>
<accession>I3TS64</accession>
<dbReference type="HOGENOM" id="CLU_084786_0_0_5"/>
<dbReference type="AlphaFoldDB" id="I3TS64"/>
<dbReference type="PROSITE" id="PS01124">
    <property type="entry name" value="HTH_ARAC_FAMILY_2"/>
    <property type="match status" value="1"/>
</dbReference>
<dbReference type="EMBL" id="CP003237">
    <property type="protein sequence ID" value="AFK55602.1"/>
    <property type="molecule type" value="Genomic_DNA"/>
</dbReference>
<dbReference type="PROSITE" id="PS00041">
    <property type="entry name" value="HTH_ARAC_FAMILY_1"/>
    <property type="match status" value="1"/>
</dbReference>
<dbReference type="InterPro" id="IPR018060">
    <property type="entry name" value="HTH_AraC"/>
</dbReference>
<keyword evidence="2" id="KW-0238">DNA-binding</keyword>
<dbReference type="SMART" id="SM00342">
    <property type="entry name" value="HTH_ARAC"/>
    <property type="match status" value="1"/>
</dbReference>
<evidence type="ECO:0000256" key="1">
    <source>
        <dbReference type="ARBA" id="ARBA00023015"/>
    </source>
</evidence>
<organism evidence="5 6">
    <name type="scientific">Tistrella mobilis (strain KA081020-065)</name>
    <dbReference type="NCBI Taxonomy" id="1110502"/>
    <lineage>
        <taxon>Bacteria</taxon>
        <taxon>Pseudomonadati</taxon>
        <taxon>Pseudomonadota</taxon>
        <taxon>Alphaproteobacteria</taxon>
        <taxon>Geminicoccales</taxon>
        <taxon>Geminicoccaceae</taxon>
        <taxon>Tistrella</taxon>
    </lineage>
</organism>
<geneLocation type="plasmid" evidence="5 6">
    <name>pTM1</name>
</geneLocation>
<name>I3TS64_TISMK</name>
<dbReference type="PANTHER" id="PTHR47893">
    <property type="entry name" value="REGULATORY PROTEIN PCHR"/>
    <property type="match status" value="1"/>
</dbReference>
<keyword evidence="5" id="KW-0614">Plasmid</keyword>
<dbReference type="SUPFAM" id="SSF46689">
    <property type="entry name" value="Homeodomain-like"/>
    <property type="match status" value="2"/>
</dbReference>
<keyword evidence="1" id="KW-0805">Transcription regulation</keyword>